<protein>
    <recommendedName>
        <fullName evidence="5">Antitoxin VbhA domain-containing protein</fullName>
    </recommendedName>
</protein>
<organism evidence="1 3">
    <name type="scientific">Listeria weihenstephanensis</name>
    <dbReference type="NCBI Taxonomy" id="1006155"/>
    <lineage>
        <taxon>Bacteria</taxon>
        <taxon>Bacillati</taxon>
        <taxon>Bacillota</taxon>
        <taxon>Bacilli</taxon>
        <taxon>Bacillales</taxon>
        <taxon>Listeriaceae</taxon>
        <taxon>Listeria</taxon>
    </lineage>
</organism>
<name>A0A1S7FXR3_9LIST</name>
<reference evidence="1" key="2">
    <citation type="submission" date="2015-03" db="EMBL/GenBank/DDBJ databases">
        <authorList>
            <person name="Murphy D."/>
        </authorList>
    </citation>
    <scope>NUCLEOTIDE SEQUENCE [LARGE SCALE GENOMIC DNA]</scope>
    <source>
        <strain evidence="1">WS 4560</strain>
    </source>
</reference>
<evidence type="ECO:0000313" key="2">
    <source>
        <dbReference type="EMBL" id="MBC1500203.1"/>
    </source>
</evidence>
<proteinExistence type="predicted"/>
<reference evidence="2 4" key="3">
    <citation type="submission" date="2020-03" db="EMBL/GenBank/DDBJ databases">
        <title>Soil Listeria distribution.</title>
        <authorList>
            <person name="Liao J."/>
            <person name="Wiedmann M."/>
        </authorList>
    </citation>
    <scope>NUCLEOTIDE SEQUENCE [LARGE SCALE GENOMIC DNA]</scope>
    <source>
        <strain evidence="2 4">FSL L7-1523</strain>
    </source>
</reference>
<evidence type="ECO:0000313" key="1">
    <source>
        <dbReference type="EMBL" id="AQY52234.1"/>
    </source>
</evidence>
<dbReference type="EMBL" id="CP011102">
    <property type="protein sequence ID" value="AQY52234.1"/>
    <property type="molecule type" value="Genomic_DNA"/>
</dbReference>
<evidence type="ECO:0000313" key="3">
    <source>
        <dbReference type="Proteomes" id="UP000223060"/>
    </source>
</evidence>
<sequence>MTSSMEESFVNETATKFAYEHTWVASTDEIISEKLREAERDFVTGNTSTWEDVKSRVAILTERARAKSVFEGK</sequence>
<keyword evidence="3" id="KW-1185">Reference proteome</keyword>
<evidence type="ECO:0000313" key="4">
    <source>
        <dbReference type="Proteomes" id="UP000564536"/>
    </source>
</evidence>
<dbReference type="Proteomes" id="UP000223060">
    <property type="component" value="Chromosome"/>
</dbReference>
<gene>
    <name evidence="2" type="ORF">HB943_06275</name>
    <name evidence="1" type="ORF">UE46_15195</name>
</gene>
<evidence type="ECO:0008006" key="5">
    <source>
        <dbReference type="Google" id="ProtNLM"/>
    </source>
</evidence>
<dbReference type="AlphaFoldDB" id="A0A1S7FXR3"/>
<dbReference type="Proteomes" id="UP000564536">
    <property type="component" value="Unassembled WGS sequence"/>
</dbReference>
<reference evidence="3" key="1">
    <citation type="submission" date="2015-03" db="EMBL/GenBank/DDBJ databases">
        <authorList>
            <person name="Ferrari E."/>
            <person name="Walter M.C."/>
            <person name="Huptas C."/>
            <person name="Scherer S."/>
            <person name="Mueller-Herbst S."/>
        </authorList>
    </citation>
    <scope>NUCLEOTIDE SEQUENCE [LARGE SCALE GENOMIC DNA]</scope>
    <source>
        <strain evidence="3">LWP01</strain>
    </source>
</reference>
<dbReference type="EMBL" id="JAARRL010000007">
    <property type="protein sequence ID" value="MBC1500203.1"/>
    <property type="molecule type" value="Genomic_DNA"/>
</dbReference>
<dbReference type="RefSeq" id="WP_036060749.1">
    <property type="nucleotide sequence ID" value="NZ_CP011102.1"/>
</dbReference>
<accession>A0A1S7FXR3</accession>
<dbReference type="KEGG" id="lwi:UE46_15195"/>